<evidence type="ECO:0008006" key="5">
    <source>
        <dbReference type="Google" id="ProtNLM"/>
    </source>
</evidence>
<dbReference type="AlphaFoldDB" id="A0A2U1N7T4"/>
<dbReference type="Pfam" id="PF04484">
    <property type="entry name" value="QWRF"/>
    <property type="match status" value="1"/>
</dbReference>
<feature type="compositionally biased region" description="Low complexity" evidence="2">
    <location>
        <begin position="72"/>
        <end position="89"/>
    </location>
</feature>
<comment type="caution">
    <text evidence="3">The sequence shown here is derived from an EMBL/GenBank/DDBJ whole genome shotgun (WGS) entry which is preliminary data.</text>
</comment>
<evidence type="ECO:0000313" key="4">
    <source>
        <dbReference type="Proteomes" id="UP000245207"/>
    </source>
</evidence>
<feature type="region of interest" description="Disordered" evidence="2">
    <location>
        <begin position="131"/>
        <end position="203"/>
    </location>
</feature>
<evidence type="ECO:0000313" key="3">
    <source>
        <dbReference type="EMBL" id="PWA69566.1"/>
    </source>
</evidence>
<name>A0A2U1N7T4_ARTAN</name>
<dbReference type="EMBL" id="PKPP01003410">
    <property type="protein sequence ID" value="PWA69566.1"/>
    <property type="molecule type" value="Genomic_DNA"/>
</dbReference>
<dbReference type="GO" id="GO:0008017">
    <property type="term" value="F:microtubule binding"/>
    <property type="evidence" value="ECO:0007669"/>
    <property type="project" value="TreeGrafter"/>
</dbReference>
<reference evidence="3 4" key="1">
    <citation type="journal article" date="2018" name="Mol. Plant">
        <title>The genome of Artemisia annua provides insight into the evolution of Asteraceae family and artemisinin biosynthesis.</title>
        <authorList>
            <person name="Shen Q."/>
            <person name="Zhang L."/>
            <person name="Liao Z."/>
            <person name="Wang S."/>
            <person name="Yan T."/>
            <person name="Shi P."/>
            <person name="Liu M."/>
            <person name="Fu X."/>
            <person name="Pan Q."/>
            <person name="Wang Y."/>
            <person name="Lv Z."/>
            <person name="Lu X."/>
            <person name="Zhang F."/>
            <person name="Jiang W."/>
            <person name="Ma Y."/>
            <person name="Chen M."/>
            <person name="Hao X."/>
            <person name="Li L."/>
            <person name="Tang Y."/>
            <person name="Lv G."/>
            <person name="Zhou Y."/>
            <person name="Sun X."/>
            <person name="Brodelius P.E."/>
            <person name="Rose J.K.C."/>
            <person name="Tang K."/>
        </authorList>
    </citation>
    <scope>NUCLEOTIDE SEQUENCE [LARGE SCALE GENOMIC DNA]</scope>
    <source>
        <strain evidence="4">cv. Huhao1</strain>
        <tissue evidence="3">Leaf</tissue>
    </source>
</reference>
<dbReference type="GO" id="GO:0005737">
    <property type="term" value="C:cytoplasm"/>
    <property type="evidence" value="ECO:0007669"/>
    <property type="project" value="TreeGrafter"/>
</dbReference>
<evidence type="ECO:0000256" key="1">
    <source>
        <dbReference type="ARBA" id="ARBA00010016"/>
    </source>
</evidence>
<accession>A0A2U1N7T4</accession>
<feature type="compositionally biased region" description="Polar residues" evidence="2">
    <location>
        <begin position="48"/>
        <end position="60"/>
    </location>
</feature>
<dbReference type="GO" id="GO:0005880">
    <property type="term" value="C:nuclear microtubule"/>
    <property type="evidence" value="ECO:0007669"/>
    <property type="project" value="TreeGrafter"/>
</dbReference>
<gene>
    <name evidence="3" type="ORF">CTI12_AA296390</name>
</gene>
<sequence length="503" mass="56088">MEVYESNQVLDTRKPRLFSEKSNGRVQQPVSREVSSRYKSPTPRRCPSPNTTRDVTSSVPVTKRAVSTGRRQPTPQKTSTPPSPSTPVQETCVYTELAARKTSGGNKMPESLWPSRMRSLSVAFQSNTFSMPVSKKEKPPPQPVYDRSLKPSLNVAHKQTVSSPTYRKATPERKRSPLKGKNTIDQLENSKPSDGLHRWPSRTSSNVLNKSIDICDESIKRFSTPNIRRMSLPDDTSKSSSLNKLSGVARGPSPSRTRAMVSAPSRGVSPNHMRPSSPSRQLCNSNPISVLSFTADIKKGKNVANRIEDAHHLRLLYNRQVQWRFVNASSEAVLNYQKVTAEKSLINAQGTMLQLQDSVASKRMQICQLKLQLKLYMALNQQIDYLNQWSTIEREHSFAVHGAIQDLQASTLRLPVTGYATADIQSVKSAVYSAMQVMHTMGSSLQSTLSRLEESNWLVSELVTVAAQEKTLLDECEALMTSASSLQVKEHSLRTHLVQLKSE</sequence>
<evidence type="ECO:0000256" key="2">
    <source>
        <dbReference type="SAM" id="MobiDB-lite"/>
    </source>
</evidence>
<feature type="region of interest" description="Disordered" evidence="2">
    <location>
        <begin position="1"/>
        <end position="89"/>
    </location>
</feature>
<dbReference type="OrthoDB" id="1924320at2759"/>
<comment type="similarity">
    <text evidence="1">Belongs to the QWRF family.</text>
</comment>
<protein>
    <recommendedName>
        <fullName evidence="5">QWRF family</fullName>
    </recommendedName>
</protein>
<organism evidence="3 4">
    <name type="scientific">Artemisia annua</name>
    <name type="common">Sweet wormwood</name>
    <dbReference type="NCBI Taxonomy" id="35608"/>
    <lineage>
        <taxon>Eukaryota</taxon>
        <taxon>Viridiplantae</taxon>
        <taxon>Streptophyta</taxon>
        <taxon>Embryophyta</taxon>
        <taxon>Tracheophyta</taxon>
        <taxon>Spermatophyta</taxon>
        <taxon>Magnoliopsida</taxon>
        <taxon>eudicotyledons</taxon>
        <taxon>Gunneridae</taxon>
        <taxon>Pentapetalae</taxon>
        <taxon>asterids</taxon>
        <taxon>campanulids</taxon>
        <taxon>Asterales</taxon>
        <taxon>Asteraceae</taxon>
        <taxon>Asteroideae</taxon>
        <taxon>Anthemideae</taxon>
        <taxon>Artemisiinae</taxon>
        <taxon>Artemisia</taxon>
    </lineage>
</organism>
<dbReference type="GO" id="GO:0051225">
    <property type="term" value="P:spindle assembly"/>
    <property type="evidence" value="ECO:0007669"/>
    <property type="project" value="TreeGrafter"/>
</dbReference>
<dbReference type="Proteomes" id="UP000245207">
    <property type="component" value="Unassembled WGS sequence"/>
</dbReference>
<feature type="compositionally biased region" description="Polar residues" evidence="2">
    <location>
        <begin position="183"/>
        <end position="192"/>
    </location>
</feature>
<dbReference type="PANTHER" id="PTHR31807:SF47">
    <property type="entry name" value="QWRF FAMILY PROTEIN"/>
    <property type="match status" value="1"/>
</dbReference>
<feature type="compositionally biased region" description="Basic and acidic residues" evidence="2">
    <location>
        <begin position="11"/>
        <end position="23"/>
    </location>
</feature>
<dbReference type="PANTHER" id="PTHR31807">
    <property type="entry name" value="AUGMIN FAMILY MEMBER"/>
    <property type="match status" value="1"/>
</dbReference>
<feature type="region of interest" description="Disordered" evidence="2">
    <location>
        <begin position="226"/>
        <end position="281"/>
    </location>
</feature>
<proteinExistence type="inferred from homology"/>
<dbReference type="InterPro" id="IPR007573">
    <property type="entry name" value="QWRF"/>
</dbReference>
<feature type="compositionally biased region" description="Polar residues" evidence="2">
    <location>
        <begin position="1"/>
        <end position="10"/>
    </location>
</feature>
<keyword evidence="4" id="KW-1185">Reference proteome</keyword>